<dbReference type="FunFam" id="3.30.160.60:FF:000016">
    <property type="entry name" value="zinc finger protein 37 homolog"/>
    <property type="match status" value="1"/>
</dbReference>
<protein>
    <submittedName>
        <fullName evidence="15">Zinc finger protein 620</fullName>
    </submittedName>
</protein>
<evidence type="ECO:0000256" key="2">
    <source>
        <dbReference type="ARBA" id="ARBA00004123"/>
    </source>
</evidence>
<feature type="compositionally biased region" description="Polar residues" evidence="13">
    <location>
        <begin position="233"/>
        <end position="255"/>
    </location>
</feature>
<name>A0A452TCK5_URSMA</name>
<dbReference type="GO" id="GO:0008270">
    <property type="term" value="F:zinc ion binding"/>
    <property type="evidence" value="ECO:0007669"/>
    <property type="project" value="UniProtKB-KW"/>
</dbReference>
<sequence>APQRLLGGESFGFPGFAIHCPGRDSAPCLEGKEELLGGQQSPLPLSYKFSEEDLGLPHVSGGLFQDSAPVCGNFLSSKIAQADFSSFSSLAQERYRQRRGDLASRFPLLFVPVSFSWAAFLFTRPVLVSQLERGELPWGLELWEPAGREALRGVCPGGETRAEKEESAQKEHISQETESHRRTLGGLGNVPQCLDFGSSLEQQHGHWIANTKSKRRDFTDGPASHREDCAVGSGQQCEKSGENTSVSTQLSTDQTVPSDQISYECRKCGRYFSRMADFQGCHTGERSFKCKECGKAFRYNSLLIRHQVIHTGKKPFKCKECGKGLSSDTALIQHQRIHTGEKPYECKECGKAFISSSVFLQHQRFHTGEKLYECNECWKTFSCSSSFIVHQRVHTGEKHYECKECGKRLSSPTALTQHQRIHTGEKPFECKECGKAFSQKITLVQHERVHTGEKPYECEVCGKTFSWCGRFTLHRKLHTQKIPVQE</sequence>
<dbReference type="InterPro" id="IPR013087">
    <property type="entry name" value="Znf_C2H2_type"/>
</dbReference>
<keyword evidence="4" id="KW-0479">Metal-binding</keyword>
<feature type="domain" description="C2H2-type" evidence="14">
    <location>
        <begin position="372"/>
        <end position="399"/>
    </location>
</feature>
<keyword evidence="10" id="KW-0804">Transcription</keyword>
<comment type="similarity">
    <text evidence="3">Belongs to the krueppel C2H2-type zinc-finger protein family.</text>
</comment>
<accession>A0A452TCK5</accession>
<evidence type="ECO:0000256" key="7">
    <source>
        <dbReference type="ARBA" id="ARBA00022833"/>
    </source>
</evidence>
<reference evidence="15" key="1">
    <citation type="submission" date="2019-03" db="UniProtKB">
        <authorList>
            <consortium name="Ensembl"/>
        </authorList>
    </citation>
    <scope>IDENTIFICATION</scope>
</reference>
<dbReference type="FunFam" id="3.30.160.60:FF:002254">
    <property type="entry name" value="Zinc finger protein 540"/>
    <property type="match status" value="2"/>
</dbReference>
<comment type="subcellular location">
    <subcellularLocation>
        <location evidence="2">Nucleus</location>
    </subcellularLocation>
</comment>
<evidence type="ECO:0000256" key="12">
    <source>
        <dbReference type="PROSITE-ProRule" id="PRU00042"/>
    </source>
</evidence>
<dbReference type="InterPro" id="IPR050758">
    <property type="entry name" value="Znf_C2H2-type"/>
</dbReference>
<keyword evidence="8" id="KW-0805">Transcription regulation</keyword>
<evidence type="ECO:0000256" key="1">
    <source>
        <dbReference type="ARBA" id="ARBA00003767"/>
    </source>
</evidence>
<evidence type="ECO:0000256" key="6">
    <source>
        <dbReference type="ARBA" id="ARBA00022771"/>
    </source>
</evidence>
<feature type="domain" description="C2H2-type" evidence="14">
    <location>
        <begin position="344"/>
        <end position="371"/>
    </location>
</feature>
<evidence type="ECO:0000256" key="8">
    <source>
        <dbReference type="ARBA" id="ARBA00023015"/>
    </source>
</evidence>
<keyword evidence="11" id="KW-0539">Nucleus</keyword>
<evidence type="ECO:0000259" key="14">
    <source>
        <dbReference type="PROSITE" id="PS50157"/>
    </source>
</evidence>
<dbReference type="PROSITE" id="PS50157">
    <property type="entry name" value="ZINC_FINGER_C2H2_2"/>
    <property type="match status" value="7"/>
</dbReference>
<dbReference type="PANTHER" id="PTHR23234:SF10">
    <property type="entry name" value="RIKEN CDNA 6720489N17 GENE-RELATED"/>
    <property type="match status" value="1"/>
</dbReference>
<dbReference type="PROSITE" id="PS00028">
    <property type="entry name" value="ZINC_FINGER_C2H2_1"/>
    <property type="match status" value="7"/>
</dbReference>
<evidence type="ECO:0000256" key="10">
    <source>
        <dbReference type="ARBA" id="ARBA00023163"/>
    </source>
</evidence>
<feature type="domain" description="C2H2-type" evidence="14">
    <location>
        <begin position="456"/>
        <end position="483"/>
    </location>
</feature>
<feature type="region of interest" description="Disordered" evidence="13">
    <location>
        <begin position="211"/>
        <end position="255"/>
    </location>
</feature>
<dbReference type="FunFam" id="3.30.160.60:FF:001179">
    <property type="entry name" value="zinc finger protein 621 isoform X3"/>
    <property type="match status" value="1"/>
</dbReference>
<feature type="compositionally biased region" description="Basic and acidic residues" evidence="13">
    <location>
        <begin position="216"/>
        <end position="229"/>
    </location>
</feature>
<feature type="domain" description="C2H2-type" evidence="14">
    <location>
        <begin position="316"/>
        <end position="343"/>
    </location>
</feature>
<dbReference type="SUPFAM" id="SSF57667">
    <property type="entry name" value="beta-beta-alpha zinc fingers"/>
    <property type="match status" value="4"/>
</dbReference>
<comment type="function">
    <text evidence="1">May be involved in transcriptional regulation.</text>
</comment>
<dbReference type="FunFam" id="3.30.160.60:FF:000136">
    <property type="entry name" value="GLI family zinc finger 4"/>
    <property type="match status" value="1"/>
</dbReference>
<keyword evidence="6 12" id="KW-0863">Zinc-finger</keyword>
<evidence type="ECO:0000256" key="5">
    <source>
        <dbReference type="ARBA" id="ARBA00022737"/>
    </source>
</evidence>
<dbReference type="Pfam" id="PF00096">
    <property type="entry name" value="zf-C2H2"/>
    <property type="match status" value="6"/>
</dbReference>
<evidence type="ECO:0000256" key="13">
    <source>
        <dbReference type="SAM" id="MobiDB-lite"/>
    </source>
</evidence>
<evidence type="ECO:0000313" key="15">
    <source>
        <dbReference type="Ensembl" id="ENSUMAP00000005745"/>
    </source>
</evidence>
<keyword evidence="7" id="KW-0862">Zinc</keyword>
<dbReference type="SMART" id="SM00355">
    <property type="entry name" value="ZnF_C2H2"/>
    <property type="match status" value="7"/>
</dbReference>
<dbReference type="InterPro" id="IPR036236">
    <property type="entry name" value="Znf_C2H2_sf"/>
</dbReference>
<dbReference type="GeneTree" id="ENSGT00940000163769"/>
<feature type="domain" description="C2H2-type" evidence="14">
    <location>
        <begin position="400"/>
        <end position="427"/>
    </location>
</feature>
<keyword evidence="5" id="KW-0677">Repeat</keyword>
<dbReference type="PANTHER" id="PTHR23234">
    <property type="entry name" value="ZNF44 PROTEIN"/>
    <property type="match status" value="1"/>
</dbReference>
<feature type="domain" description="C2H2-type" evidence="14">
    <location>
        <begin position="428"/>
        <end position="455"/>
    </location>
</feature>
<evidence type="ECO:0000256" key="9">
    <source>
        <dbReference type="ARBA" id="ARBA00023125"/>
    </source>
</evidence>
<gene>
    <name evidence="15" type="primary">ZNF620</name>
</gene>
<dbReference type="FunFam" id="3.30.160.60:FF:000024">
    <property type="entry name" value="zinc finger protein 140 isoform X1"/>
    <property type="match status" value="1"/>
</dbReference>
<proteinExistence type="inferred from homology"/>
<dbReference type="GO" id="GO:0003677">
    <property type="term" value="F:DNA binding"/>
    <property type="evidence" value="ECO:0007669"/>
    <property type="project" value="UniProtKB-KW"/>
</dbReference>
<dbReference type="GO" id="GO:0005634">
    <property type="term" value="C:nucleus"/>
    <property type="evidence" value="ECO:0007669"/>
    <property type="project" value="UniProtKB-SubCell"/>
</dbReference>
<feature type="compositionally biased region" description="Basic and acidic residues" evidence="13">
    <location>
        <begin position="160"/>
        <end position="181"/>
    </location>
</feature>
<dbReference type="OMA" id="QISYECR"/>
<keyword evidence="9" id="KW-0238">DNA-binding</keyword>
<evidence type="ECO:0000256" key="3">
    <source>
        <dbReference type="ARBA" id="ARBA00006991"/>
    </source>
</evidence>
<dbReference type="Gene3D" id="3.30.160.60">
    <property type="entry name" value="Classic Zinc Finger"/>
    <property type="match status" value="7"/>
</dbReference>
<dbReference type="AlphaFoldDB" id="A0A452TCK5"/>
<evidence type="ECO:0000256" key="4">
    <source>
        <dbReference type="ARBA" id="ARBA00022723"/>
    </source>
</evidence>
<evidence type="ECO:0000256" key="11">
    <source>
        <dbReference type="ARBA" id="ARBA00023242"/>
    </source>
</evidence>
<feature type="domain" description="C2H2-type" evidence="14">
    <location>
        <begin position="288"/>
        <end position="315"/>
    </location>
</feature>
<dbReference type="Ensembl" id="ENSUMAT00000006920.1">
    <property type="protein sequence ID" value="ENSUMAP00000005745.1"/>
    <property type="gene ID" value="ENSUMAG00000004535.1"/>
</dbReference>
<dbReference type="FunFam" id="3.30.160.60:FF:002090">
    <property type="entry name" value="Zinc finger protein 473"/>
    <property type="match status" value="1"/>
</dbReference>
<feature type="region of interest" description="Disordered" evidence="13">
    <location>
        <begin position="158"/>
        <end position="181"/>
    </location>
</feature>
<organism evidence="15">
    <name type="scientific">Ursus maritimus</name>
    <name type="common">Polar bear</name>
    <name type="synonym">Thalarctos maritimus</name>
    <dbReference type="NCBI Taxonomy" id="29073"/>
    <lineage>
        <taxon>Eukaryota</taxon>
        <taxon>Metazoa</taxon>
        <taxon>Chordata</taxon>
        <taxon>Craniata</taxon>
        <taxon>Vertebrata</taxon>
        <taxon>Euteleostomi</taxon>
        <taxon>Mammalia</taxon>
        <taxon>Eutheria</taxon>
        <taxon>Laurasiatheria</taxon>
        <taxon>Carnivora</taxon>
        <taxon>Caniformia</taxon>
        <taxon>Ursidae</taxon>
        <taxon>Ursus</taxon>
    </lineage>
</organism>